<name>I1CLB1_RHIO9</name>
<dbReference type="EMBL" id="CH476744">
    <property type="protein sequence ID" value="EIE89241.1"/>
    <property type="molecule type" value="Genomic_DNA"/>
</dbReference>
<evidence type="ECO:0000256" key="2">
    <source>
        <dbReference type="ARBA" id="ARBA00022553"/>
    </source>
</evidence>
<evidence type="ECO:0000259" key="6">
    <source>
        <dbReference type="Pfam" id="PF04182"/>
    </source>
</evidence>
<dbReference type="PANTHER" id="PTHR15180:SF1">
    <property type="entry name" value="GENERAL TRANSCRIPTION FACTOR 3C POLYPEPTIDE 1"/>
    <property type="match status" value="1"/>
</dbReference>
<accession>I1CLB1</accession>
<dbReference type="GO" id="GO:0003677">
    <property type="term" value="F:DNA binding"/>
    <property type="evidence" value="ECO:0007669"/>
    <property type="project" value="UniProtKB-KW"/>
</dbReference>
<dbReference type="GO" id="GO:0042791">
    <property type="term" value="P:5S class rRNA transcription by RNA polymerase III"/>
    <property type="evidence" value="ECO:0007669"/>
    <property type="project" value="TreeGrafter"/>
</dbReference>
<dbReference type="PANTHER" id="PTHR15180">
    <property type="entry name" value="GENERAL TRANSCRIPTION FACTOR 3C POLYPEPTIDE 1"/>
    <property type="match status" value="1"/>
</dbReference>
<reference evidence="8 9" key="1">
    <citation type="journal article" date="2009" name="PLoS Genet.">
        <title>Genomic analysis of the basal lineage fungus Rhizopus oryzae reveals a whole-genome duplication.</title>
        <authorList>
            <person name="Ma L.-J."/>
            <person name="Ibrahim A.S."/>
            <person name="Skory C."/>
            <person name="Grabherr M.G."/>
            <person name="Burger G."/>
            <person name="Butler M."/>
            <person name="Elias M."/>
            <person name="Idnurm A."/>
            <person name="Lang B.F."/>
            <person name="Sone T."/>
            <person name="Abe A."/>
            <person name="Calvo S.E."/>
            <person name="Corrochano L.M."/>
            <person name="Engels R."/>
            <person name="Fu J."/>
            <person name="Hansberg W."/>
            <person name="Kim J.-M."/>
            <person name="Kodira C.D."/>
            <person name="Koehrsen M.J."/>
            <person name="Liu B."/>
            <person name="Miranda-Saavedra D."/>
            <person name="O'Leary S."/>
            <person name="Ortiz-Castellanos L."/>
            <person name="Poulter R."/>
            <person name="Rodriguez-Romero J."/>
            <person name="Ruiz-Herrera J."/>
            <person name="Shen Y.-Q."/>
            <person name="Zeng Q."/>
            <person name="Galagan J."/>
            <person name="Birren B.W."/>
            <person name="Cuomo C.A."/>
            <person name="Wickes B.L."/>
        </authorList>
    </citation>
    <scope>NUCLEOTIDE SEQUENCE [LARGE SCALE GENOMIC DNA]</scope>
    <source>
        <strain evidence="9">RA 99-880 / ATCC MYA-4621 / FGSC 9543 / NRRL 43880</strain>
    </source>
</reference>
<dbReference type="OMA" id="NRDTAIC"/>
<keyword evidence="9" id="KW-1185">Reference proteome</keyword>
<dbReference type="Proteomes" id="UP000009138">
    <property type="component" value="Unassembled WGS sequence"/>
</dbReference>
<dbReference type="STRING" id="246409.I1CLB1"/>
<feature type="domain" description="B-block binding subunit of TFIIIC" evidence="6">
    <location>
        <begin position="44"/>
        <end position="106"/>
    </location>
</feature>
<dbReference type="RefSeq" id="XP_067524637.1">
    <property type="nucleotide sequence ID" value="XM_067668536.1"/>
</dbReference>
<dbReference type="GO" id="GO:0000127">
    <property type="term" value="C:transcription factor TFIIIC complex"/>
    <property type="evidence" value="ECO:0007669"/>
    <property type="project" value="InterPro"/>
</dbReference>
<dbReference type="InterPro" id="IPR007309">
    <property type="entry name" value="TFIIIC_Bblock-bd"/>
</dbReference>
<evidence type="ECO:0000313" key="9">
    <source>
        <dbReference type="Proteomes" id="UP000009138"/>
    </source>
</evidence>
<dbReference type="eggNOG" id="ENOG502T9YF">
    <property type="taxonomic scope" value="Eukaryota"/>
</dbReference>
<keyword evidence="3" id="KW-0238">DNA-binding</keyword>
<evidence type="ECO:0000256" key="3">
    <source>
        <dbReference type="ARBA" id="ARBA00023125"/>
    </source>
</evidence>
<dbReference type="InterPro" id="IPR044210">
    <property type="entry name" value="Tfc3-like"/>
</dbReference>
<comment type="subcellular location">
    <subcellularLocation>
        <location evidence="1">Nucleus</location>
    </subcellularLocation>
</comment>
<keyword evidence="2" id="KW-0597">Phosphoprotein</keyword>
<proteinExistence type="predicted"/>
<evidence type="ECO:0000256" key="5">
    <source>
        <dbReference type="ARBA" id="ARBA00023242"/>
    </source>
</evidence>
<protein>
    <submittedName>
        <fullName evidence="8">Uncharacterized protein</fullName>
    </submittedName>
</protein>
<keyword evidence="5" id="KW-0539">Nucleus</keyword>
<evidence type="ECO:0000256" key="4">
    <source>
        <dbReference type="ARBA" id="ARBA00023163"/>
    </source>
</evidence>
<gene>
    <name evidence="8" type="ORF">RO3G_13952</name>
</gene>
<dbReference type="Pfam" id="PF20222">
    <property type="entry name" value="DUF6581"/>
    <property type="match status" value="1"/>
</dbReference>
<feature type="domain" description="Transcription factor tau subunit sfc3/Tfc3 C-terminal" evidence="7">
    <location>
        <begin position="703"/>
        <end position="1012"/>
    </location>
</feature>
<dbReference type="GeneID" id="93620917"/>
<dbReference type="InterPro" id="IPR046488">
    <property type="entry name" value="Sfc3/Tfc3_C"/>
</dbReference>
<keyword evidence="4" id="KW-0804">Transcription</keyword>
<evidence type="ECO:0000256" key="1">
    <source>
        <dbReference type="ARBA" id="ARBA00004123"/>
    </source>
</evidence>
<organism evidence="8 9">
    <name type="scientific">Rhizopus delemar (strain RA 99-880 / ATCC MYA-4621 / FGSC 9543 / NRRL 43880)</name>
    <name type="common">Mucormycosis agent</name>
    <name type="synonym">Rhizopus arrhizus var. delemar</name>
    <dbReference type="NCBI Taxonomy" id="246409"/>
    <lineage>
        <taxon>Eukaryota</taxon>
        <taxon>Fungi</taxon>
        <taxon>Fungi incertae sedis</taxon>
        <taxon>Mucoromycota</taxon>
        <taxon>Mucoromycotina</taxon>
        <taxon>Mucoromycetes</taxon>
        <taxon>Mucorales</taxon>
        <taxon>Mucorineae</taxon>
        <taxon>Rhizopodaceae</taxon>
        <taxon>Rhizopus</taxon>
    </lineage>
</organism>
<dbReference type="VEuPathDB" id="FungiDB:RO3G_13952"/>
<dbReference type="InParanoid" id="I1CLB1"/>
<dbReference type="GO" id="GO:0005634">
    <property type="term" value="C:nucleus"/>
    <property type="evidence" value="ECO:0007669"/>
    <property type="project" value="UniProtKB-SubCell"/>
</dbReference>
<evidence type="ECO:0000313" key="8">
    <source>
        <dbReference type="EMBL" id="EIE89241.1"/>
    </source>
</evidence>
<sequence>MSFADINSMSDIIVTAPEEVQDEAIYGQAKVCALHACNKHKLVINEVAKYKDQGISQYSLGQALNMKPNYLHYYLKKCFENEIIVKHNVYAKGMCTNMLYLKRFASQSDTVENPTAVQDDKIEYSDVICTYDVFRTRLLNQLESAKDNMMSLSDIVIKLGCTSEYRKRWARIQITNIHNQGDIEKVHANDGKKTRVCVRLRKDKQSTQSTQYVKNLDERREIQRIYRDCPYEHQLYQTVVQAEEKGVTRQEMMDKYPYIYPDYIDSFFQQVVTIPKDSRLNDFLVYAAEITEDKNNLSPDSEQVKQFIENYRLEQSVRYIATKYNRQVLQKVNVEQLPPTYSGPEECSGKRDDFIKETGYHATRIVAFENGWIQSRYLRAKEIHKTLLEAYIFTHQSTNDRLVKMSEFIPYITVDTLIKIHGRLPYTNDDFMKFIKVKENRKLKLKDLPRNIQSIVFHSPHQVKTAISRLLDIIKSLELVEIIKNPLNQTMLKLSKHGKVRDYYSKENTVVATFALDTVKDIDVFWTELRDRCIDALHLHGPHAIEYIDKSSPIAKITTRRSWWTSDMLTKKQQDTLNTYVDFEKATVPLNDIPLRAYLANQLNLPRKRIKLYFQALVKDFERKKAKPEKPVCKYKAITPSPAISQLMKISLEKRKLNVAVKQIKELKPFVQPTFIGSRQFKKHRHRYDPYLEPDVTEFRYNRVSDRLPDLEKDVLLYAYCIMKSRSKKSIFYWSPITKLLPHRNQEKCRRTLCTMAVMDNQLITTIQKLTRMWEYIYKEGIKNGDIQDERPWDTKDFDLCRYLEYFLHKLREEHISMDNGNILYLGTNEYLMPKSCAELYKNFEIIREELVGLNIKSQSIRLLEEKDEEKDTHESIQKYKDEISIELVKILIKKILVSFSEDYSTEDAFLSIKQYSDKIVEEASKQLKLDGLIVHDRHNFGRIPGRLINVSERFLNLASSVLPHNLFEEAQLYYTDLVQYHASLLTKDTNSGQVASTLDLLSQGKITLDIPERENYIRPKLSGIYPKESAVGLRELYIRRGLDVAVFPTEHLPPIEHSYITWNHTKVLTNREITCHLQALKQACPLAVSIYATLKDFGILGASFDHLKRKFLETNPNTRTQDIFTAFSNLVNYEPPLAKLVGFEKLRYVGACYFQFWLLKNSKGDYCDPLVWCDISGNVMKKTLDGCSEVVLSHIIKRPGIEYSQLRDVLNGFLTEYELYTLLEHLVNNSKIRKLQANASKSSLFRKKKINLSRNNLYRGCYIYYWATHNYYLP</sequence>
<evidence type="ECO:0000259" key="7">
    <source>
        <dbReference type="Pfam" id="PF20222"/>
    </source>
</evidence>
<dbReference type="Pfam" id="PF04182">
    <property type="entry name" value="B-block_TFIIIC"/>
    <property type="match status" value="1"/>
</dbReference>
<dbReference type="GO" id="GO:0006384">
    <property type="term" value="P:transcription initiation at RNA polymerase III promoter"/>
    <property type="evidence" value="ECO:0007669"/>
    <property type="project" value="InterPro"/>
</dbReference>
<dbReference type="OrthoDB" id="68020at2759"/>
<dbReference type="AlphaFoldDB" id="I1CLB1"/>